<dbReference type="Pfam" id="PF00001">
    <property type="entry name" value="7tm_1"/>
    <property type="match status" value="1"/>
</dbReference>
<evidence type="ECO:0000256" key="7">
    <source>
        <dbReference type="ARBA" id="ARBA00023224"/>
    </source>
</evidence>
<evidence type="ECO:0000256" key="8">
    <source>
        <dbReference type="RuleBase" id="RU000688"/>
    </source>
</evidence>
<evidence type="ECO:0000256" key="2">
    <source>
        <dbReference type="ARBA" id="ARBA00022692"/>
    </source>
</evidence>
<feature type="transmembrane region" description="Helical" evidence="9">
    <location>
        <begin position="115"/>
        <end position="134"/>
    </location>
</feature>
<name>V4AMK6_LOTGI</name>
<dbReference type="PROSITE" id="PS00237">
    <property type="entry name" value="G_PROTEIN_RECEP_F1_1"/>
    <property type="match status" value="1"/>
</dbReference>
<feature type="transmembrane region" description="Helical" evidence="9">
    <location>
        <begin position="36"/>
        <end position="61"/>
    </location>
</feature>
<comment type="similarity">
    <text evidence="8">Belongs to the G-protein coupled receptor 1 family.</text>
</comment>
<dbReference type="PANTHER" id="PTHR45695:SF9">
    <property type="entry name" value="LEUCOKININ RECEPTOR"/>
    <property type="match status" value="1"/>
</dbReference>
<evidence type="ECO:0000256" key="4">
    <source>
        <dbReference type="ARBA" id="ARBA00023040"/>
    </source>
</evidence>
<keyword evidence="6 8" id="KW-0675">Receptor</keyword>
<dbReference type="CTD" id="20253040"/>
<dbReference type="OrthoDB" id="10053194at2759"/>
<proteinExistence type="inferred from homology"/>
<evidence type="ECO:0000256" key="6">
    <source>
        <dbReference type="ARBA" id="ARBA00023170"/>
    </source>
</evidence>
<dbReference type="PRINTS" id="PR00237">
    <property type="entry name" value="GPCRRHODOPSN"/>
</dbReference>
<evidence type="ECO:0000256" key="9">
    <source>
        <dbReference type="SAM" id="Phobius"/>
    </source>
</evidence>
<reference evidence="11 12" key="1">
    <citation type="journal article" date="2013" name="Nature">
        <title>Insights into bilaterian evolution from three spiralian genomes.</title>
        <authorList>
            <person name="Simakov O."/>
            <person name="Marletaz F."/>
            <person name="Cho S.J."/>
            <person name="Edsinger-Gonzales E."/>
            <person name="Havlak P."/>
            <person name="Hellsten U."/>
            <person name="Kuo D.H."/>
            <person name="Larsson T."/>
            <person name="Lv J."/>
            <person name="Arendt D."/>
            <person name="Savage R."/>
            <person name="Osoegawa K."/>
            <person name="de Jong P."/>
            <person name="Grimwood J."/>
            <person name="Chapman J.A."/>
            <person name="Shapiro H."/>
            <person name="Aerts A."/>
            <person name="Otillar R.P."/>
            <person name="Terry A.Y."/>
            <person name="Boore J.L."/>
            <person name="Grigoriev I.V."/>
            <person name="Lindberg D.R."/>
            <person name="Seaver E.C."/>
            <person name="Weisblat D.A."/>
            <person name="Putnam N.H."/>
            <person name="Rokhsar D.S."/>
        </authorList>
    </citation>
    <scope>NUCLEOTIDE SEQUENCE [LARGE SCALE GENOMIC DNA]</scope>
</reference>
<dbReference type="GeneID" id="20253040"/>
<keyword evidence="7 8" id="KW-0807">Transducer</keyword>
<keyword evidence="2 8" id="KW-0812">Transmembrane</keyword>
<dbReference type="InterPro" id="IPR017452">
    <property type="entry name" value="GPCR_Rhodpsn_7TM"/>
</dbReference>
<protein>
    <recommendedName>
        <fullName evidence="10">G-protein coupled receptors family 1 profile domain-containing protein</fullName>
    </recommendedName>
</protein>
<evidence type="ECO:0000256" key="3">
    <source>
        <dbReference type="ARBA" id="ARBA00022989"/>
    </source>
</evidence>
<dbReference type="OMA" id="GIWIFAG"/>
<dbReference type="GO" id="GO:0005886">
    <property type="term" value="C:plasma membrane"/>
    <property type="evidence" value="ECO:0007669"/>
    <property type="project" value="TreeGrafter"/>
</dbReference>
<feature type="non-terminal residue" evidence="11">
    <location>
        <position position="220"/>
    </location>
</feature>
<sequence length="220" mass="24916">LIILYTLTSLLAISGNVAVVVVFVKGRRCRNDLRPFLINLALADLIMAVFCLPFTFSYVIFKTWIFPEALCTFVLTMQHLSVSASVFTNMAIGTDRFLVVMFPLRSRLMTSRAKFVLLAIWICAAGLSSVQLAVSRAQTFTYGGYQFTTCDEIWPTEKARRTFTLFVLLITYILPLCILSVTYTIVGVLLWRRIAPGNADEARDYKQLKNKRKVSDILFV</sequence>
<keyword evidence="3 9" id="KW-1133">Transmembrane helix</keyword>
<accession>V4AMK6</accession>
<evidence type="ECO:0000313" key="12">
    <source>
        <dbReference type="Proteomes" id="UP000030746"/>
    </source>
</evidence>
<organism evidence="11 12">
    <name type="scientific">Lottia gigantea</name>
    <name type="common">Giant owl limpet</name>
    <dbReference type="NCBI Taxonomy" id="225164"/>
    <lineage>
        <taxon>Eukaryota</taxon>
        <taxon>Metazoa</taxon>
        <taxon>Spiralia</taxon>
        <taxon>Lophotrochozoa</taxon>
        <taxon>Mollusca</taxon>
        <taxon>Gastropoda</taxon>
        <taxon>Patellogastropoda</taxon>
        <taxon>Lottioidea</taxon>
        <taxon>Lottiidae</taxon>
        <taxon>Lottia</taxon>
    </lineage>
</organism>
<dbReference type="SUPFAM" id="SSF81321">
    <property type="entry name" value="Family A G protein-coupled receptor-like"/>
    <property type="match status" value="1"/>
</dbReference>
<keyword evidence="4 8" id="KW-0297">G-protein coupled receptor</keyword>
<keyword evidence="5 9" id="KW-0472">Membrane</keyword>
<dbReference type="Proteomes" id="UP000030746">
    <property type="component" value="Unassembled WGS sequence"/>
</dbReference>
<dbReference type="EMBL" id="KB201750">
    <property type="protein sequence ID" value="ESO94831.1"/>
    <property type="molecule type" value="Genomic_DNA"/>
</dbReference>
<feature type="domain" description="G-protein coupled receptors family 1 profile" evidence="10">
    <location>
        <begin position="15"/>
        <end position="220"/>
    </location>
</feature>
<feature type="transmembrane region" description="Helical" evidence="9">
    <location>
        <begin position="6"/>
        <end position="24"/>
    </location>
</feature>
<dbReference type="PANTHER" id="PTHR45695">
    <property type="entry name" value="LEUCOKININ RECEPTOR-RELATED"/>
    <property type="match status" value="1"/>
</dbReference>
<dbReference type="InterPro" id="IPR000276">
    <property type="entry name" value="GPCR_Rhodpsn"/>
</dbReference>
<evidence type="ECO:0000259" key="10">
    <source>
        <dbReference type="PROSITE" id="PS50262"/>
    </source>
</evidence>
<dbReference type="AlphaFoldDB" id="V4AMK6"/>
<dbReference type="PROSITE" id="PS50262">
    <property type="entry name" value="G_PROTEIN_RECEP_F1_2"/>
    <property type="match status" value="1"/>
</dbReference>
<comment type="subcellular location">
    <subcellularLocation>
        <location evidence="1">Membrane</location>
        <topology evidence="1">Multi-pass membrane protein</topology>
    </subcellularLocation>
</comment>
<keyword evidence="12" id="KW-1185">Reference proteome</keyword>
<evidence type="ECO:0000313" key="11">
    <source>
        <dbReference type="EMBL" id="ESO94831.1"/>
    </source>
</evidence>
<dbReference type="HOGENOM" id="CLU_009579_6_6_1"/>
<feature type="non-terminal residue" evidence="11">
    <location>
        <position position="1"/>
    </location>
</feature>
<dbReference type="GO" id="GO:0004930">
    <property type="term" value="F:G protein-coupled receptor activity"/>
    <property type="evidence" value="ECO:0007669"/>
    <property type="project" value="UniProtKB-KW"/>
</dbReference>
<dbReference type="RefSeq" id="XP_009054571.1">
    <property type="nucleotide sequence ID" value="XM_009056323.1"/>
</dbReference>
<dbReference type="KEGG" id="lgi:LOTGIDRAFT_95185"/>
<gene>
    <name evidence="11" type="ORF">LOTGIDRAFT_95185</name>
</gene>
<evidence type="ECO:0000256" key="1">
    <source>
        <dbReference type="ARBA" id="ARBA00004141"/>
    </source>
</evidence>
<dbReference type="Gene3D" id="1.20.1070.10">
    <property type="entry name" value="Rhodopsin 7-helix transmembrane proteins"/>
    <property type="match status" value="1"/>
</dbReference>
<feature type="transmembrane region" description="Helical" evidence="9">
    <location>
        <begin position="163"/>
        <end position="191"/>
    </location>
</feature>
<evidence type="ECO:0000256" key="5">
    <source>
        <dbReference type="ARBA" id="ARBA00023136"/>
    </source>
</evidence>
<feature type="transmembrane region" description="Helical" evidence="9">
    <location>
        <begin position="81"/>
        <end position="103"/>
    </location>
</feature>
<dbReference type="STRING" id="225164.V4AMK6"/>